<dbReference type="InterPro" id="IPR021309">
    <property type="entry name" value="YgaP-like_TM"/>
</dbReference>
<evidence type="ECO:0000313" key="4">
    <source>
        <dbReference type="Proteomes" id="UP000477311"/>
    </source>
</evidence>
<accession>A0A6M1RK42</accession>
<dbReference type="AlphaFoldDB" id="A0A6M1RK42"/>
<gene>
    <name evidence="3" type="ORF">G4L39_13755</name>
</gene>
<sequence length="87" mass="9266">MERIIRRFAGSFILLSLLLAHYHSRYWLWFTAFVGLNLLQSSFTGFCPLETILRRLGVGGEKSGQQAAAAGSSAPATAGGGGSCCRG</sequence>
<feature type="compositionally biased region" description="Low complexity" evidence="1">
    <location>
        <begin position="68"/>
        <end position="77"/>
    </location>
</feature>
<evidence type="ECO:0000313" key="3">
    <source>
        <dbReference type="EMBL" id="NGO40448.1"/>
    </source>
</evidence>
<dbReference type="RefSeq" id="WP_165109059.1">
    <property type="nucleotide sequence ID" value="NZ_JAAKYA010000092.1"/>
</dbReference>
<feature type="region of interest" description="Disordered" evidence="1">
    <location>
        <begin position="68"/>
        <end position="87"/>
    </location>
</feature>
<organism evidence="3 4">
    <name type="scientific">Limisphaera ngatamarikiensis</name>
    <dbReference type="NCBI Taxonomy" id="1324935"/>
    <lineage>
        <taxon>Bacteria</taxon>
        <taxon>Pseudomonadati</taxon>
        <taxon>Verrucomicrobiota</taxon>
        <taxon>Verrucomicrobiia</taxon>
        <taxon>Limisphaerales</taxon>
        <taxon>Limisphaeraceae</taxon>
        <taxon>Limisphaera</taxon>
    </lineage>
</organism>
<protein>
    <submittedName>
        <fullName evidence="3">DUF2892 domain-containing protein</fullName>
    </submittedName>
</protein>
<dbReference type="Proteomes" id="UP000477311">
    <property type="component" value="Unassembled WGS sequence"/>
</dbReference>
<name>A0A6M1RK42_9BACT</name>
<dbReference type="Pfam" id="PF11127">
    <property type="entry name" value="YgaP-like_TM"/>
    <property type="match status" value="1"/>
</dbReference>
<evidence type="ECO:0000259" key="2">
    <source>
        <dbReference type="Pfam" id="PF11127"/>
    </source>
</evidence>
<feature type="compositionally biased region" description="Gly residues" evidence="1">
    <location>
        <begin position="78"/>
        <end position="87"/>
    </location>
</feature>
<comment type="caution">
    <text evidence="3">The sequence shown here is derived from an EMBL/GenBank/DDBJ whole genome shotgun (WGS) entry which is preliminary data.</text>
</comment>
<feature type="domain" description="Inner membrane protein YgaP-like transmembrane" evidence="2">
    <location>
        <begin position="2"/>
        <end position="54"/>
    </location>
</feature>
<dbReference type="Gene3D" id="6.10.140.1340">
    <property type="match status" value="1"/>
</dbReference>
<reference evidence="3 4" key="1">
    <citation type="submission" date="2020-02" db="EMBL/GenBank/DDBJ databases">
        <title>Draft genome sequence of Limisphaera ngatamarikiensis NGM72.4T, a thermophilic Verrucomicrobia grouped in subdivision 3.</title>
        <authorList>
            <person name="Carere C.R."/>
            <person name="Steen J."/>
            <person name="Hugenholtz P."/>
            <person name="Stott M.B."/>
        </authorList>
    </citation>
    <scope>NUCLEOTIDE SEQUENCE [LARGE SCALE GENOMIC DNA]</scope>
    <source>
        <strain evidence="3 4">NGM72.4</strain>
    </source>
</reference>
<keyword evidence="4" id="KW-1185">Reference proteome</keyword>
<evidence type="ECO:0000256" key="1">
    <source>
        <dbReference type="SAM" id="MobiDB-lite"/>
    </source>
</evidence>
<dbReference type="EMBL" id="JAAKYA010000092">
    <property type="protein sequence ID" value="NGO40448.1"/>
    <property type="molecule type" value="Genomic_DNA"/>
</dbReference>
<proteinExistence type="predicted"/>